<dbReference type="PANTHER" id="PTHR48020:SF12">
    <property type="entry name" value="PROTON MYO-INOSITOL COTRANSPORTER"/>
    <property type="match status" value="1"/>
</dbReference>
<evidence type="ECO:0000256" key="8">
    <source>
        <dbReference type="SAM" id="Phobius"/>
    </source>
</evidence>
<evidence type="ECO:0000256" key="7">
    <source>
        <dbReference type="RuleBase" id="RU003346"/>
    </source>
</evidence>
<feature type="transmembrane region" description="Helical" evidence="8">
    <location>
        <begin position="53"/>
        <end position="73"/>
    </location>
</feature>
<proteinExistence type="inferred from homology"/>
<gene>
    <name evidence="10" type="ORF">KUTeg_022101</name>
</gene>
<feature type="transmembrane region" description="Helical" evidence="8">
    <location>
        <begin position="293"/>
        <end position="315"/>
    </location>
</feature>
<evidence type="ECO:0000256" key="5">
    <source>
        <dbReference type="ARBA" id="ARBA00022989"/>
    </source>
</evidence>
<keyword evidence="11" id="KW-1185">Reference proteome</keyword>
<feature type="transmembrane region" description="Helical" evidence="8">
    <location>
        <begin position="170"/>
        <end position="189"/>
    </location>
</feature>
<evidence type="ECO:0000256" key="4">
    <source>
        <dbReference type="ARBA" id="ARBA00022692"/>
    </source>
</evidence>
<sequence>MTEEHKGTKGFVWILSFFAAIGGFLFGYDTGVVSGAMLLVTDRFNLTSLMQEVVVSATIAFAILFALIGGVLNEYLGRKITIIIAGFVFTAGAIVLGVAQNVIMLVIGRSILGMGIGLASMTVPVYIAECAPVELRGRLVTLNNLSITCGQFIASVVDGAFSYVDDGWRYMFGLAAVPAIIQFFGMFFLPESPRWLMKKGKEDLTREVLIKIRGTTDVGEEMKGIQELCVEEHDTDNKEFVLLKVLRTPAVRRAVIVGCGLQLFQQLSGINTVMYYSATIIRMSGFRDPSTAIWLSAMTAGVNFVFTFVGVWLVERIGRKKLILGSLFGVFLSLIVLAVGFQLAAFNSPELTIDEGSFSCSGYTYCEGCIEDKTCGFCYEEIGFGSSANGSCLKTTEKEHSQSTGGRCNSTI</sequence>
<evidence type="ECO:0000256" key="1">
    <source>
        <dbReference type="ARBA" id="ARBA00004141"/>
    </source>
</evidence>
<feature type="transmembrane region" description="Helical" evidence="8">
    <location>
        <begin position="254"/>
        <end position="278"/>
    </location>
</feature>
<dbReference type="Pfam" id="PF00083">
    <property type="entry name" value="Sugar_tr"/>
    <property type="match status" value="1"/>
</dbReference>
<feature type="transmembrane region" description="Helical" evidence="8">
    <location>
        <begin position="322"/>
        <end position="345"/>
    </location>
</feature>
<dbReference type="InterPro" id="IPR005828">
    <property type="entry name" value="MFS_sugar_transport-like"/>
</dbReference>
<dbReference type="InterPro" id="IPR003663">
    <property type="entry name" value="Sugar/inositol_transpt"/>
</dbReference>
<comment type="subcellular location">
    <subcellularLocation>
        <location evidence="1">Membrane</location>
        <topology evidence="1">Multi-pass membrane protein</topology>
    </subcellularLocation>
</comment>
<keyword evidence="6 8" id="KW-0472">Membrane</keyword>
<feature type="transmembrane region" description="Helical" evidence="8">
    <location>
        <begin position="12"/>
        <end position="41"/>
    </location>
</feature>
<dbReference type="PANTHER" id="PTHR48020">
    <property type="entry name" value="PROTON MYO-INOSITOL COTRANSPORTER"/>
    <property type="match status" value="1"/>
</dbReference>
<dbReference type="PROSITE" id="PS00217">
    <property type="entry name" value="SUGAR_TRANSPORT_2"/>
    <property type="match status" value="1"/>
</dbReference>
<protein>
    <recommendedName>
        <fullName evidence="9">Major facilitator superfamily (MFS) profile domain-containing protein</fullName>
    </recommendedName>
</protein>
<dbReference type="PROSITE" id="PS00216">
    <property type="entry name" value="SUGAR_TRANSPORT_1"/>
    <property type="match status" value="1"/>
</dbReference>
<feature type="transmembrane region" description="Helical" evidence="8">
    <location>
        <begin position="80"/>
        <end position="100"/>
    </location>
</feature>
<dbReference type="InterPro" id="IPR036259">
    <property type="entry name" value="MFS_trans_sf"/>
</dbReference>
<dbReference type="SUPFAM" id="SSF103473">
    <property type="entry name" value="MFS general substrate transporter"/>
    <property type="match status" value="1"/>
</dbReference>
<name>A0ABQ9EAJ9_TEGGR</name>
<reference evidence="10 11" key="1">
    <citation type="submission" date="2022-12" db="EMBL/GenBank/DDBJ databases">
        <title>Chromosome-level genome of Tegillarca granosa.</title>
        <authorList>
            <person name="Kim J."/>
        </authorList>
    </citation>
    <scope>NUCLEOTIDE SEQUENCE [LARGE SCALE GENOMIC DNA]</scope>
    <source>
        <strain evidence="10">Teg-2019</strain>
        <tissue evidence="10">Adductor muscle</tissue>
    </source>
</reference>
<organism evidence="10 11">
    <name type="scientific">Tegillarca granosa</name>
    <name type="common">Malaysian cockle</name>
    <name type="synonym">Anadara granosa</name>
    <dbReference type="NCBI Taxonomy" id="220873"/>
    <lineage>
        <taxon>Eukaryota</taxon>
        <taxon>Metazoa</taxon>
        <taxon>Spiralia</taxon>
        <taxon>Lophotrochozoa</taxon>
        <taxon>Mollusca</taxon>
        <taxon>Bivalvia</taxon>
        <taxon>Autobranchia</taxon>
        <taxon>Pteriomorphia</taxon>
        <taxon>Arcoida</taxon>
        <taxon>Arcoidea</taxon>
        <taxon>Arcidae</taxon>
        <taxon>Tegillarca</taxon>
    </lineage>
</organism>
<comment type="similarity">
    <text evidence="2 7">Belongs to the major facilitator superfamily. Sugar transporter (TC 2.A.1.1) family.</text>
</comment>
<dbReference type="Proteomes" id="UP001217089">
    <property type="component" value="Unassembled WGS sequence"/>
</dbReference>
<keyword evidence="3 7" id="KW-0813">Transport</keyword>
<dbReference type="InterPro" id="IPR005829">
    <property type="entry name" value="Sugar_transporter_CS"/>
</dbReference>
<evidence type="ECO:0000256" key="3">
    <source>
        <dbReference type="ARBA" id="ARBA00022448"/>
    </source>
</evidence>
<feature type="transmembrane region" description="Helical" evidence="8">
    <location>
        <begin position="106"/>
        <end position="127"/>
    </location>
</feature>
<evidence type="ECO:0000313" key="10">
    <source>
        <dbReference type="EMBL" id="KAJ8300582.1"/>
    </source>
</evidence>
<evidence type="ECO:0000259" key="9">
    <source>
        <dbReference type="PROSITE" id="PS50850"/>
    </source>
</evidence>
<feature type="domain" description="Major facilitator superfamily (MFS) profile" evidence="9">
    <location>
        <begin position="15"/>
        <end position="412"/>
    </location>
</feature>
<dbReference type="NCBIfam" id="TIGR00879">
    <property type="entry name" value="SP"/>
    <property type="match status" value="1"/>
</dbReference>
<dbReference type="Gene3D" id="1.20.1250.20">
    <property type="entry name" value="MFS general substrate transporter like domains"/>
    <property type="match status" value="1"/>
</dbReference>
<comment type="caution">
    <text evidence="10">The sequence shown here is derived from an EMBL/GenBank/DDBJ whole genome shotgun (WGS) entry which is preliminary data.</text>
</comment>
<evidence type="ECO:0000256" key="2">
    <source>
        <dbReference type="ARBA" id="ARBA00010992"/>
    </source>
</evidence>
<keyword evidence="4 8" id="KW-0812">Transmembrane</keyword>
<dbReference type="InterPro" id="IPR050814">
    <property type="entry name" value="Myo-inositol_Transporter"/>
</dbReference>
<dbReference type="PRINTS" id="PR00171">
    <property type="entry name" value="SUGRTRNSPORT"/>
</dbReference>
<dbReference type="PROSITE" id="PS50850">
    <property type="entry name" value="MFS"/>
    <property type="match status" value="1"/>
</dbReference>
<keyword evidence="5 8" id="KW-1133">Transmembrane helix</keyword>
<dbReference type="InterPro" id="IPR020846">
    <property type="entry name" value="MFS_dom"/>
</dbReference>
<evidence type="ECO:0000313" key="11">
    <source>
        <dbReference type="Proteomes" id="UP001217089"/>
    </source>
</evidence>
<accession>A0ABQ9EAJ9</accession>
<evidence type="ECO:0000256" key="6">
    <source>
        <dbReference type="ARBA" id="ARBA00023136"/>
    </source>
</evidence>
<dbReference type="EMBL" id="JARBDR010000919">
    <property type="protein sequence ID" value="KAJ8300582.1"/>
    <property type="molecule type" value="Genomic_DNA"/>
</dbReference>